<evidence type="ECO:0000256" key="11">
    <source>
        <dbReference type="ARBA" id="ARBA00083124"/>
    </source>
</evidence>
<dbReference type="GO" id="GO:0046872">
    <property type="term" value="F:metal ion binding"/>
    <property type="evidence" value="ECO:0007669"/>
    <property type="project" value="UniProtKB-KW"/>
</dbReference>
<dbReference type="EC" id="2.5.1.90" evidence="8"/>
<accession>A0A9X2I284</accession>
<evidence type="ECO:0000313" key="14">
    <source>
        <dbReference type="Proteomes" id="UP001139319"/>
    </source>
</evidence>
<keyword evidence="14" id="KW-1185">Reference proteome</keyword>
<evidence type="ECO:0000256" key="2">
    <source>
        <dbReference type="ARBA" id="ARBA00006706"/>
    </source>
</evidence>
<dbReference type="CDD" id="cd00685">
    <property type="entry name" value="Trans_IPPS_HT"/>
    <property type="match status" value="1"/>
</dbReference>
<evidence type="ECO:0000256" key="6">
    <source>
        <dbReference type="ARBA" id="ARBA00051506"/>
    </source>
</evidence>
<dbReference type="PROSITE" id="PS00723">
    <property type="entry name" value="POLYPRENYL_SYNTHASE_1"/>
    <property type="match status" value="1"/>
</dbReference>
<comment type="caution">
    <text evidence="13">The sequence shown here is derived from an EMBL/GenBank/DDBJ whole genome shotgun (WGS) entry which is preliminary data.</text>
</comment>
<dbReference type="RefSeq" id="WP_253967736.1">
    <property type="nucleotide sequence ID" value="NZ_JAMFTH010000002.1"/>
</dbReference>
<evidence type="ECO:0000256" key="8">
    <source>
        <dbReference type="ARBA" id="ARBA00066511"/>
    </source>
</evidence>
<sequence length="320" mass="34709">MLPFHDVVADDFSQVNELIIRQLHSDVGLVENIGHYLIEAGGKRLRPLMVLLAARALDYRGKEHLDLAAIIEFIHSATLLHDDVVDTSSLRRGRPTANAEWGNAPSVLVGDFLYSRSFQMMVAIGNMDVMSILSDTTNVIAEGEVQQLINAKDPDLTEEGYIEVIHKKTAVLFAAACEVGAVIAGADQKTRLALKEYGLQVGIAFQLVDDALDYKGDAETLGKNVGDDLAEGKPTLPLIYAMRQAPEADRQIIREAISAGDASKLQQVVAIVEATGAMDYTLKAAERAVTQALQALKSVPESRYCAAMADIAHFSLGRNH</sequence>
<reference evidence="13" key="1">
    <citation type="submission" date="2022-05" db="EMBL/GenBank/DDBJ databases">
        <authorList>
            <person name="Sun H.-N."/>
        </authorList>
    </citation>
    <scope>NUCLEOTIDE SEQUENCE</scope>
    <source>
        <strain evidence="13">HB14</strain>
    </source>
</reference>
<comment type="similarity">
    <text evidence="2 12">Belongs to the FPP/GGPP synthase family.</text>
</comment>
<proteinExistence type="inferred from homology"/>
<dbReference type="FunFam" id="1.10.600.10:FF:000002">
    <property type="entry name" value="Octaprenyl diphosphate synthase"/>
    <property type="match status" value="1"/>
</dbReference>
<reference evidence="13" key="2">
    <citation type="submission" date="2023-01" db="EMBL/GenBank/DDBJ databases">
        <title>Gilvimarinus xylanilyticus HB14 isolated from Caulerpa lentillifera aquaculture base in Hainan, China.</title>
        <authorList>
            <person name="Zhang Y.-J."/>
        </authorList>
    </citation>
    <scope>NUCLEOTIDE SEQUENCE</scope>
    <source>
        <strain evidence="13">HB14</strain>
    </source>
</reference>
<dbReference type="InterPro" id="IPR033749">
    <property type="entry name" value="Polyprenyl_synt_CS"/>
</dbReference>
<dbReference type="Gene3D" id="1.10.600.10">
    <property type="entry name" value="Farnesyl Diphosphate Synthase"/>
    <property type="match status" value="1"/>
</dbReference>
<evidence type="ECO:0000313" key="13">
    <source>
        <dbReference type="EMBL" id="MCP8899438.1"/>
    </source>
</evidence>
<keyword evidence="3 12" id="KW-0808">Transferase</keyword>
<evidence type="ECO:0000256" key="3">
    <source>
        <dbReference type="ARBA" id="ARBA00022679"/>
    </source>
</evidence>
<comment type="catalytic activity">
    <reaction evidence="6">
        <text>5 isopentenyl diphosphate + (2E,6E)-farnesyl diphosphate = all-trans-octaprenyl diphosphate + 5 diphosphate</text>
        <dbReference type="Rhea" id="RHEA:27798"/>
        <dbReference type="ChEBI" id="CHEBI:33019"/>
        <dbReference type="ChEBI" id="CHEBI:57711"/>
        <dbReference type="ChEBI" id="CHEBI:128769"/>
        <dbReference type="ChEBI" id="CHEBI:175763"/>
        <dbReference type="EC" id="2.5.1.90"/>
    </reaction>
</comment>
<dbReference type="InterPro" id="IPR008949">
    <property type="entry name" value="Isoprenoid_synthase_dom_sf"/>
</dbReference>
<evidence type="ECO:0000256" key="12">
    <source>
        <dbReference type="RuleBase" id="RU004466"/>
    </source>
</evidence>
<gene>
    <name evidence="13" type="ORF">M6D89_09030</name>
</gene>
<dbReference type="PANTHER" id="PTHR12001:SF69">
    <property type="entry name" value="ALL TRANS-POLYPRENYL-DIPHOSPHATE SYNTHASE PDSS1"/>
    <property type="match status" value="1"/>
</dbReference>
<dbReference type="InterPro" id="IPR000092">
    <property type="entry name" value="Polyprenyl_synt"/>
</dbReference>
<evidence type="ECO:0000256" key="1">
    <source>
        <dbReference type="ARBA" id="ARBA00001946"/>
    </source>
</evidence>
<comment type="function">
    <text evidence="7">Supplies octaprenyl diphosphate, the precursor for the side chain of the isoprenoid quinones ubiquinone and menaquinone.</text>
</comment>
<dbReference type="Pfam" id="PF00348">
    <property type="entry name" value="polyprenyl_synt"/>
    <property type="match status" value="1"/>
</dbReference>
<dbReference type="PANTHER" id="PTHR12001">
    <property type="entry name" value="GERANYLGERANYL PYROPHOSPHATE SYNTHASE"/>
    <property type="match status" value="1"/>
</dbReference>
<keyword evidence="5" id="KW-0460">Magnesium</keyword>
<dbReference type="SUPFAM" id="SSF48576">
    <property type="entry name" value="Terpenoid synthases"/>
    <property type="match status" value="1"/>
</dbReference>
<evidence type="ECO:0000256" key="10">
    <source>
        <dbReference type="ARBA" id="ARBA00079637"/>
    </source>
</evidence>
<dbReference type="EMBL" id="JAMFTH010000002">
    <property type="protein sequence ID" value="MCP8899438.1"/>
    <property type="molecule type" value="Genomic_DNA"/>
</dbReference>
<evidence type="ECO:0000256" key="9">
    <source>
        <dbReference type="ARBA" id="ARBA00072473"/>
    </source>
</evidence>
<evidence type="ECO:0000256" key="5">
    <source>
        <dbReference type="ARBA" id="ARBA00022842"/>
    </source>
</evidence>
<dbReference type="SFLD" id="SFLDS00005">
    <property type="entry name" value="Isoprenoid_Synthase_Type_I"/>
    <property type="match status" value="1"/>
</dbReference>
<dbReference type="GO" id="GO:0008299">
    <property type="term" value="P:isoprenoid biosynthetic process"/>
    <property type="evidence" value="ECO:0007669"/>
    <property type="project" value="InterPro"/>
</dbReference>
<evidence type="ECO:0000256" key="4">
    <source>
        <dbReference type="ARBA" id="ARBA00022723"/>
    </source>
</evidence>
<dbReference type="Proteomes" id="UP001139319">
    <property type="component" value="Unassembled WGS sequence"/>
</dbReference>
<keyword evidence="4" id="KW-0479">Metal-binding</keyword>
<dbReference type="AlphaFoldDB" id="A0A9X2I284"/>
<evidence type="ECO:0000256" key="7">
    <source>
        <dbReference type="ARBA" id="ARBA00055029"/>
    </source>
</evidence>
<organism evidence="13 14">
    <name type="scientific">Gilvimarinus xylanilyticus</name>
    <dbReference type="NCBI Taxonomy" id="2944139"/>
    <lineage>
        <taxon>Bacteria</taxon>
        <taxon>Pseudomonadati</taxon>
        <taxon>Pseudomonadota</taxon>
        <taxon>Gammaproteobacteria</taxon>
        <taxon>Cellvibrionales</taxon>
        <taxon>Cellvibrionaceae</taxon>
        <taxon>Gilvimarinus</taxon>
    </lineage>
</organism>
<protein>
    <recommendedName>
        <fullName evidence="9">Octaprenyl diphosphate synthase</fullName>
        <ecNumber evidence="8">2.5.1.90</ecNumber>
    </recommendedName>
    <alternativeName>
        <fullName evidence="11">All-trans-octaprenyl-diphosphate synthase</fullName>
    </alternativeName>
    <alternativeName>
        <fullName evidence="10">Octaprenyl pyrophosphate synthase</fullName>
    </alternativeName>
</protein>
<name>A0A9X2I284_9GAMM</name>
<comment type="cofactor">
    <cofactor evidence="1">
        <name>Mg(2+)</name>
        <dbReference type="ChEBI" id="CHEBI:18420"/>
    </cofactor>
</comment>
<dbReference type="GO" id="GO:0106350">
    <property type="term" value="F:all-trans-octaprenyl-diphosphate synthase activity"/>
    <property type="evidence" value="ECO:0007669"/>
    <property type="project" value="UniProtKB-EC"/>
</dbReference>